<keyword evidence="1" id="KW-1133">Transmembrane helix</keyword>
<gene>
    <name evidence="2" type="ORF">FHX34_105754</name>
</gene>
<comment type="caution">
    <text evidence="2">The sequence shown here is derived from an EMBL/GenBank/DDBJ whole genome shotgun (WGS) entry which is preliminary data.</text>
</comment>
<proteinExistence type="predicted"/>
<evidence type="ECO:0000313" key="2">
    <source>
        <dbReference type="EMBL" id="TWG12886.1"/>
    </source>
</evidence>
<evidence type="ECO:0008006" key="4">
    <source>
        <dbReference type="Google" id="ProtNLM"/>
    </source>
</evidence>
<dbReference type="Proteomes" id="UP000320239">
    <property type="component" value="Unassembled WGS sequence"/>
</dbReference>
<keyword evidence="1" id="KW-0812">Transmembrane</keyword>
<dbReference type="EMBL" id="VIWY01000005">
    <property type="protein sequence ID" value="TWG12886.1"/>
    <property type="molecule type" value="Genomic_DNA"/>
</dbReference>
<feature type="transmembrane region" description="Helical" evidence="1">
    <location>
        <begin position="221"/>
        <end position="240"/>
    </location>
</feature>
<name>A0A561VMN5_ACTTI</name>
<evidence type="ECO:0000313" key="3">
    <source>
        <dbReference type="Proteomes" id="UP000320239"/>
    </source>
</evidence>
<keyword evidence="1" id="KW-0472">Membrane</keyword>
<accession>A0A561VMN5</accession>
<feature type="transmembrane region" description="Helical" evidence="1">
    <location>
        <begin position="247"/>
        <end position="268"/>
    </location>
</feature>
<dbReference type="InterPro" id="IPR029058">
    <property type="entry name" value="AB_hydrolase_fold"/>
</dbReference>
<feature type="transmembrane region" description="Helical" evidence="1">
    <location>
        <begin position="197"/>
        <end position="215"/>
    </location>
</feature>
<feature type="transmembrane region" description="Helical" evidence="1">
    <location>
        <begin position="478"/>
        <end position="496"/>
    </location>
</feature>
<feature type="transmembrane region" description="Helical" evidence="1">
    <location>
        <begin position="334"/>
        <end position="356"/>
    </location>
</feature>
<dbReference type="SUPFAM" id="SSF53474">
    <property type="entry name" value="alpha/beta-Hydrolases"/>
    <property type="match status" value="1"/>
</dbReference>
<sequence length="724" mass="78517">MWGDRIAGFYAADAPRRGRSVEAYCWGGMTSRSSSRVLWLLLFPFMLANVAGWTCSARIRRDRWMFAVHRACGRLAALAVTLNLLLTAAMVAMDVWAYQFCGRDLPDGSPWIKRMLHAPLDGLGDGRRVVVGAGLVLADLLVIALLTRRTRSRYEDVTPVGAPARTPMRRSAAALPDGVTHPRFYDSQATVRRLARLHLGAGVAWLGLLLAHVGAGGRFDPVTAGPPAAVLAIAIGLTAVEAAGDWLLLPLTVAAGLTAGWVAFRVWTGARIDPVTGHLDGMLLAVKATFALILVLAVAWVLLVPLIALLRLLGLRRGVDTGAPVDRKWLAAPFMVAVLSIVSINVVGLGCVIAVGKALGSVRWEIEGSVRAGELAMFPFLLAVTPWLTLAPAAVTIVFLLVESMRWVAAGRGGNTAPIVAEYAGRAGADPPPQPPWDVWRRSALPQPGMSAHFRRRALRWVRSIAQARKLATFPADARYLAAGIVVVVLLLPALYRLGLLSRGRGVATFADDLAVSFAVVIPCAGVLLLRWGWRRPGARRWLGVLWDVGTFWPRAYHPFAPPCYAERAVPDLQRRIRFLRDTGARVVLVGHSQGSVLAAATLAQQPDPDTVLVTFGSPLTTLYGWGFPAYINRTLCDRVRNPWLNFSYRTDYIGGPVGCPGADVVLPDPATSWYIAGEPMPPMRRHTGYWSDEAMWTRIDEALATRPVDVPEPFIRGPARSPA</sequence>
<evidence type="ECO:0000256" key="1">
    <source>
        <dbReference type="SAM" id="Phobius"/>
    </source>
</evidence>
<feature type="transmembrane region" description="Helical" evidence="1">
    <location>
        <begin position="376"/>
        <end position="402"/>
    </location>
</feature>
<dbReference type="Gene3D" id="3.40.50.1820">
    <property type="entry name" value="alpha/beta hydrolase"/>
    <property type="match status" value="1"/>
</dbReference>
<feature type="transmembrane region" description="Helical" evidence="1">
    <location>
        <begin position="516"/>
        <end position="534"/>
    </location>
</feature>
<dbReference type="AlphaFoldDB" id="A0A561VMN5"/>
<keyword evidence="3" id="KW-1185">Reference proteome</keyword>
<feature type="transmembrane region" description="Helical" evidence="1">
    <location>
        <begin position="37"/>
        <end position="55"/>
    </location>
</feature>
<feature type="transmembrane region" description="Helical" evidence="1">
    <location>
        <begin position="288"/>
        <end position="313"/>
    </location>
</feature>
<organism evidence="2 3">
    <name type="scientific">Actinoplanes teichomyceticus</name>
    <dbReference type="NCBI Taxonomy" id="1867"/>
    <lineage>
        <taxon>Bacteria</taxon>
        <taxon>Bacillati</taxon>
        <taxon>Actinomycetota</taxon>
        <taxon>Actinomycetes</taxon>
        <taxon>Micromonosporales</taxon>
        <taxon>Micromonosporaceae</taxon>
        <taxon>Actinoplanes</taxon>
    </lineage>
</organism>
<reference evidence="2 3" key="1">
    <citation type="submission" date="2019-06" db="EMBL/GenBank/DDBJ databases">
        <title>Sequencing the genomes of 1000 actinobacteria strains.</title>
        <authorList>
            <person name="Klenk H.-P."/>
        </authorList>
    </citation>
    <scope>NUCLEOTIDE SEQUENCE [LARGE SCALE GENOMIC DNA]</scope>
    <source>
        <strain evidence="2 3">DSM 43866</strain>
    </source>
</reference>
<feature type="transmembrane region" description="Helical" evidence="1">
    <location>
        <begin position="129"/>
        <end position="146"/>
    </location>
</feature>
<protein>
    <recommendedName>
        <fullName evidence="4">Lipase (Class 3)</fullName>
    </recommendedName>
</protein>
<feature type="transmembrane region" description="Helical" evidence="1">
    <location>
        <begin position="75"/>
        <end position="98"/>
    </location>
</feature>